<dbReference type="AlphaFoldDB" id="A0AAD7D0Z6"/>
<dbReference type="Proteomes" id="UP001221757">
    <property type="component" value="Unassembled WGS sequence"/>
</dbReference>
<name>A0AAD7D0Z6_MYCRO</name>
<evidence type="ECO:0000313" key="3">
    <source>
        <dbReference type="Proteomes" id="UP001221757"/>
    </source>
</evidence>
<reference evidence="2" key="1">
    <citation type="submission" date="2023-03" db="EMBL/GenBank/DDBJ databases">
        <title>Massive genome expansion in bonnet fungi (Mycena s.s.) driven by repeated elements and novel gene families across ecological guilds.</title>
        <authorList>
            <consortium name="Lawrence Berkeley National Laboratory"/>
            <person name="Harder C.B."/>
            <person name="Miyauchi S."/>
            <person name="Viragh M."/>
            <person name="Kuo A."/>
            <person name="Thoen E."/>
            <person name="Andreopoulos B."/>
            <person name="Lu D."/>
            <person name="Skrede I."/>
            <person name="Drula E."/>
            <person name="Henrissat B."/>
            <person name="Morin E."/>
            <person name="Kohler A."/>
            <person name="Barry K."/>
            <person name="LaButti K."/>
            <person name="Morin E."/>
            <person name="Salamov A."/>
            <person name="Lipzen A."/>
            <person name="Mereny Z."/>
            <person name="Hegedus B."/>
            <person name="Baldrian P."/>
            <person name="Stursova M."/>
            <person name="Weitz H."/>
            <person name="Taylor A."/>
            <person name="Grigoriev I.V."/>
            <person name="Nagy L.G."/>
            <person name="Martin F."/>
            <person name="Kauserud H."/>
        </authorList>
    </citation>
    <scope>NUCLEOTIDE SEQUENCE</scope>
    <source>
        <strain evidence="2">CBHHK067</strain>
    </source>
</reference>
<dbReference type="EMBL" id="JARKIE010000160">
    <property type="protein sequence ID" value="KAJ7673574.1"/>
    <property type="molecule type" value="Genomic_DNA"/>
</dbReference>
<proteinExistence type="predicted"/>
<sequence length="107" mass="11296">MRVAVLLPFLCTGVGLVHAIDARLLYKIPAGDNMDTFTTDFDNACATWPPAVAAGFTFGSFLVEPGDFRGKNADTEAKIVCAWTNGQNLELFTTDVASSLGATPVPA</sequence>
<organism evidence="2 3">
    <name type="scientific">Mycena rosella</name>
    <name type="common">Pink bonnet</name>
    <name type="synonym">Agaricus rosellus</name>
    <dbReference type="NCBI Taxonomy" id="1033263"/>
    <lineage>
        <taxon>Eukaryota</taxon>
        <taxon>Fungi</taxon>
        <taxon>Dikarya</taxon>
        <taxon>Basidiomycota</taxon>
        <taxon>Agaricomycotina</taxon>
        <taxon>Agaricomycetes</taxon>
        <taxon>Agaricomycetidae</taxon>
        <taxon>Agaricales</taxon>
        <taxon>Marasmiineae</taxon>
        <taxon>Mycenaceae</taxon>
        <taxon>Mycena</taxon>
    </lineage>
</organism>
<gene>
    <name evidence="2" type="ORF">B0H17DRAFT_1334993</name>
</gene>
<accession>A0AAD7D0Z6</accession>
<keyword evidence="1" id="KW-0732">Signal</keyword>
<comment type="caution">
    <text evidence="2">The sequence shown here is derived from an EMBL/GenBank/DDBJ whole genome shotgun (WGS) entry which is preliminary data.</text>
</comment>
<keyword evidence="3" id="KW-1185">Reference proteome</keyword>
<evidence type="ECO:0000313" key="2">
    <source>
        <dbReference type="EMBL" id="KAJ7673574.1"/>
    </source>
</evidence>
<evidence type="ECO:0000256" key="1">
    <source>
        <dbReference type="SAM" id="SignalP"/>
    </source>
</evidence>
<feature type="chain" id="PRO_5042290012" evidence="1">
    <location>
        <begin position="20"/>
        <end position="107"/>
    </location>
</feature>
<feature type="signal peptide" evidence="1">
    <location>
        <begin position="1"/>
        <end position="19"/>
    </location>
</feature>
<protein>
    <submittedName>
        <fullName evidence="2">Uncharacterized protein</fullName>
    </submittedName>
</protein>